<dbReference type="Pfam" id="PF06686">
    <property type="entry name" value="SpoIIIAC"/>
    <property type="match status" value="1"/>
</dbReference>
<dbReference type="NCBIfam" id="TIGR02848">
    <property type="entry name" value="spore_III_AC"/>
    <property type="match status" value="1"/>
</dbReference>
<gene>
    <name evidence="2" type="primary">spoIIIAC</name>
    <name evidence="2" type="ORF">J40TS1_09070</name>
</gene>
<reference evidence="2" key="1">
    <citation type="submission" date="2021-03" db="EMBL/GenBank/DDBJ databases">
        <title>Antimicrobial resistance genes in bacteria isolated from Japanese honey, and their potential for conferring macrolide and lincosamide resistance in the American foulbrood pathogen Paenibacillus larvae.</title>
        <authorList>
            <person name="Okamoto M."/>
            <person name="Kumagai M."/>
            <person name="Kanamori H."/>
            <person name="Takamatsu D."/>
        </authorList>
    </citation>
    <scope>NUCLEOTIDE SEQUENCE</scope>
    <source>
        <strain evidence="2">J40TS1</strain>
    </source>
</reference>
<evidence type="ECO:0000313" key="2">
    <source>
        <dbReference type="EMBL" id="GIP15265.1"/>
    </source>
</evidence>
<organism evidence="2 3">
    <name type="scientific">Paenibacillus montaniterrae</name>
    <dbReference type="NCBI Taxonomy" id="429341"/>
    <lineage>
        <taxon>Bacteria</taxon>
        <taxon>Bacillati</taxon>
        <taxon>Bacillota</taxon>
        <taxon>Bacilli</taxon>
        <taxon>Bacillales</taxon>
        <taxon>Paenibacillaceae</taxon>
        <taxon>Paenibacillus</taxon>
    </lineage>
</organism>
<keyword evidence="1" id="KW-0472">Membrane</keyword>
<proteinExistence type="predicted"/>
<sequence length="65" mass="7305">MEITAIFQIAGVGIIIAIMHTVLKQMGKEDIAHWITVLGFVIGIFMVIDVIAQLFQEIKSIFLFQ</sequence>
<evidence type="ECO:0000313" key="3">
    <source>
        <dbReference type="Proteomes" id="UP000683139"/>
    </source>
</evidence>
<keyword evidence="1" id="KW-1133">Transmembrane helix</keyword>
<dbReference type="AlphaFoldDB" id="A0A919YL94"/>
<name>A0A919YL94_9BACL</name>
<feature type="transmembrane region" description="Helical" evidence="1">
    <location>
        <begin position="35"/>
        <end position="55"/>
    </location>
</feature>
<keyword evidence="3" id="KW-1185">Reference proteome</keyword>
<comment type="caution">
    <text evidence="2">The sequence shown here is derived from an EMBL/GenBank/DDBJ whole genome shotgun (WGS) entry which is preliminary data.</text>
</comment>
<protein>
    <submittedName>
        <fullName evidence="2">Stage III sporulation protein AC</fullName>
    </submittedName>
</protein>
<dbReference type="EMBL" id="BOSE01000001">
    <property type="protein sequence ID" value="GIP15265.1"/>
    <property type="molecule type" value="Genomic_DNA"/>
</dbReference>
<evidence type="ECO:0000256" key="1">
    <source>
        <dbReference type="SAM" id="Phobius"/>
    </source>
</evidence>
<dbReference type="InterPro" id="IPR025664">
    <property type="entry name" value="Spore_III_AC/AD"/>
</dbReference>
<accession>A0A919YL94</accession>
<keyword evidence="1" id="KW-0812">Transmembrane</keyword>
<feature type="transmembrane region" description="Helical" evidence="1">
    <location>
        <begin position="6"/>
        <end position="23"/>
    </location>
</feature>
<dbReference type="Proteomes" id="UP000683139">
    <property type="component" value="Unassembled WGS sequence"/>
</dbReference>
<dbReference type="InterPro" id="IPR009570">
    <property type="entry name" value="Spore_III_AC"/>
</dbReference>